<accession>A0A087UKD4</accession>
<dbReference type="AlphaFoldDB" id="A0A087UKD4"/>
<organism evidence="1 2">
    <name type="scientific">Stegodyphus mimosarum</name>
    <name type="common">African social velvet spider</name>
    <dbReference type="NCBI Taxonomy" id="407821"/>
    <lineage>
        <taxon>Eukaryota</taxon>
        <taxon>Metazoa</taxon>
        <taxon>Ecdysozoa</taxon>
        <taxon>Arthropoda</taxon>
        <taxon>Chelicerata</taxon>
        <taxon>Arachnida</taxon>
        <taxon>Araneae</taxon>
        <taxon>Araneomorphae</taxon>
        <taxon>Entelegynae</taxon>
        <taxon>Eresoidea</taxon>
        <taxon>Eresidae</taxon>
        <taxon>Stegodyphus</taxon>
    </lineage>
</organism>
<name>A0A087UKD4_STEMI</name>
<evidence type="ECO:0000313" key="1">
    <source>
        <dbReference type="EMBL" id="KFM77823.1"/>
    </source>
</evidence>
<dbReference type="EMBL" id="KK120227">
    <property type="protein sequence ID" value="KFM77823.1"/>
    <property type="molecule type" value="Genomic_DNA"/>
</dbReference>
<protein>
    <submittedName>
        <fullName evidence="1">Uncharacterized protein</fullName>
    </submittedName>
</protein>
<dbReference type="Proteomes" id="UP000054359">
    <property type="component" value="Unassembled WGS sequence"/>
</dbReference>
<reference evidence="1 2" key="1">
    <citation type="submission" date="2013-11" db="EMBL/GenBank/DDBJ databases">
        <title>Genome sequencing of Stegodyphus mimosarum.</title>
        <authorList>
            <person name="Bechsgaard J."/>
        </authorList>
    </citation>
    <scope>NUCLEOTIDE SEQUENCE [LARGE SCALE GENOMIC DNA]</scope>
</reference>
<feature type="non-terminal residue" evidence="1">
    <location>
        <position position="1"/>
    </location>
</feature>
<feature type="non-terminal residue" evidence="1">
    <location>
        <position position="57"/>
    </location>
</feature>
<evidence type="ECO:0000313" key="2">
    <source>
        <dbReference type="Proteomes" id="UP000054359"/>
    </source>
</evidence>
<proteinExistence type="predicted"/>
<gene>
    <name evidence="1" type="ORF">X975_17482</name>
</gene>
<sequence length="57" mass="6784">LLYLTNDFYLCSTVFYLPEQQKSDYDDPKESRVFMLKKLSRVQSTYLLVQASKLKEV</sequence>
<keyword evidence="2" id="KW-1185">Reference proteome</keyword>